<dbReference type="RefSeq" id="WP_128995333.1">
    <property type="nucleotide sequence ID" value="NZ_PDKN01000002.1"/>
</dbReference>
<name>A0A4Q0XV54_9BACT</name>
<dbReference type="Proteomes" id="UP000290657">
    <property type="component" value="Unassembled WGS sequence"/>
</dbReference>
<dbReference type="PANTHER" id="PTHR39431">
    <property type="entry name" value="FRPA/C-RELATED PROTEIN"/>
    <property type="match status" value="1"/>
</dbReference>
<dbReference type="PANTHER" id="PTHR39431:SF1">
    <property type="entry name" value="FRPA_C-RELATED PROTEIN"/>
    <property type="match status" value="1"/>
</dbReference>
<dbReference type="EMBL" id="PDKN01000002">
    <property type="protein sequence ID" value="RXJ60039.1"/>
    <property type="molecule type" value="Genomic_DNA"/>
</dbReference>
<sequence length="358" mass="40452">MIIENAQVGLYSQSSFTYEHTSSTSLQLHYGAKNENNNDNNTTSNAFVLDFQQASTTTIRYERVVYNSEDQMSLEDRINKMIIEALLRRLYSEQELEVHPAKKTTNQPVNNFIAAPNPYNTASNPYKAQAAQELKAMVFQTHEEYYQKQSVNFSATVKFQTPTQSFEMSIDLSFSQELYESRSTQMVIGDQSFIDPLIINFDEEINPFDNLSSTRFAFDLDNDGSTEMVPYLKHGAGFLAWDKNSNEKIDNGSELFGPQTNNGFKELAQFDRDHNNFIDENDAIFDKLKIWSIDEQGNNSLISLVDANVGAIYLGEAQSGFTYQKGFEDIQAVQKSNGFFIKEDGSGLGVINSIDVVV</sequence>
<comment type="caution">
    <text evidence="1">The sequence shown here is derived from an EMBL/GenBank/DDBJ whole genome shotgun (WGS) entry which is preliminary data.</text>
</comment>
<evidence type="ECO:0000313" key="2">
    <source>
        <dbReference type="Proteomes" id="UP000290657"/>
    </source>
</evidence>
<dbReference type="OrthoDB" id="9773411at2"/>
<organism evidence="1 2">
    <name type="scientific">Candidatus Marinarcus aquaticus</name>
    <dbReference type="NCBI Taxonomy" id="2044504"/>
    <lineage>
        <taxon>Bacteria</taxon>
        <taxon>Pseudomonadati</taxon>
        <taxon>Campylobacterota</taxon>
        <taxon>Epsilonproteobacteria</taxon>
        <taxon>Campylobacterales</taxon>
        <taxon>Arcobacteraceae</taxon>
        <taxon>Candidatus Marinarcus</taxon>
    </lineage>
</organism>
<gene>
    <name evidence="1" type="ORF">CRV04_03225</name>
</gene>
<proteinExistence type="predicted"/>
<protein>
    <recommendedName>
        <fullName evidence="3">VCBS repeat-containing protein</fullName>
    </recommendedName>
</protein>
<evidence type="ECO:0000313" key="1">
    <source>
        <dbReference type="EMBL" id="RXJ60039.1"/>
    </source>
</evidence>
<reference evidence="1 2" key="1">
    <citation type="submission" date="2017-10" db="EMBL/GenBank/DDBJ databases">
        <title>Genomics of the genus Arcobacter.</title>
        <authorList>
            <person name="Perez-Cataluna A."/>
            <person name="Figueras M.J."/>
        </authorList>
    </citation>
    <scope>NUCLEOTIDE SEQUENCE [LARGE SCALE GENOMIC DNA]</scope>
    <source>
        <strain evidence="1 2">CECT 8987</strain>
    </source>
</reference>
<keyword evidence="2" id="KW-1185">Reference proteome</keyword>
<evidence type="ECO:0008006" key="3">
    <source>
        <dbReference type="Google" id="ProtNLM"/>
    </source>
</evidence>
<accession>A0A4Q0XV54</accession>
<dbReference type="AlphaFoldDB" id="A0A4Q0XV54"/>